<accession>A0ABM7ZEZ2</accession>
<dbReference type="SMART" id="SM01276">
    <property type="entry name" value="M60-like"/>
    <property type="match status" value="1"/>
</dbReference>
<name>A0ABM7ZEZ2_9BACT</name>
<gene>
    <name evidence="2" type="ORF">Abiwalacus_08750</name>
</gene>
<evidence type="ECO:0000313" key="3">
    <source>
        <dbReference type="Proteomes" id="UP001062263"/>
    </source>
</evidence>
<dbReference type="Proteomes" id="UP001062263">
    <property type="component" value="Chromosome"/>
</dbReference>
<feature type="domain" description="Peptidase M60" evidence="1">
    <location>
        <begin position="252"/>
        <end position="552"/>
    </location>
</feature>
<dbReference type="InterPro" id="IPR031161">
    <property type="entry name" value="Peptidase_M60_dom"/>
</dbReference>
<dbReference type="Gene3D" id="2.60.120.260">
    <property type="entry name" value="Galactose-binding domain-like"/>
    <property type="match status" value="1"/>
</dbReference>
<reference evidence="2" key="1">
    <citation type="submission" date="2022-06" db="EMBL/GenBank/DDBJ databases">
        <title>Akkermansia biwalacus sp. nov., an anaerobic mucin-degrading bacterium isolated from human intestine.</title>
        <authorList>
            <person name="Kobayashi Y."/>
            <person name="Inoue S."/>
            <person name="Kawahara T."/>
            <person name="Kohda N."/>
        </authorList>
    </citation>
    <scope>NUCLEOTIDE SEQUENCE</scope>
    <source>
        <strain evidence="2">WON2089</strain>
    </source>
</reference>
<proteinExistence type="predicted"/>
<protein>
    <submittedName>
        <fullName evidence="2">Carbohydrate-binding protein</fullName>
    </submittedName>
</protein>
<evidence type="ECO:0000313" key="2">
    <source>
        <dbReference type="EMBL" id="BDL43301.1"/>
    </source>
</evidence>
<keyword evidence="3" id="KW-1185">Reference proteome</keyword>
<dbReference type="Gene3D" id="3.40.390.80">
    <property type="entry name" value="Peptidase M60, enhancin-like domain 2"/>
    <property type="match status" value="1"/>
</dbReference>
<dbReference type="InterPro" id="IPR042279">
    <property type="entry name" value="Pep_M60_3"/>
</dbReference>
<dbReference type="Gene3D" id="1.10.390.30">
    <property type="entry name" value="Peptidase M60, enhancin-like domain 3"/>
    <property type="match status" value="1"/>
</dbReference>
<dbReference type="EMBL" id="AP025943">
    <property type="protein sequence ID" value="BDL43301.1"/>
    <property type="molecule type" value="Genomic_DNA"/>
</dbReference>
<dbReference type="Gene3D" id="2.60.120.1250">
    <property type="entry name" value="Peptidase M60, enhancin-like domain 1"/>
    <property type="match status" value="1"/>
</dbReference>
<dbReference type="PROSITE" id="PS51723">
    <property type="entry name" value="PEPTIDASE_M60"/>
    <property type="match status" value="1"/>
</dbReference>
<sequence length="756" mass="85399">MNVQLLSIVSALRHERWLTVLLAVLAVFFSGISPAKDYPALDVPADIALKVNKASSPQSPYSSGHSVNQAIDGSLESANWHAPGARHVEGEFELAEPSTLHYVSFSGANFNEVSLSVMTGSSWRKLGKFNLGGSRIVKFKTPLQKVQKIRMEVDYPEGTSPSFTVREVGFYQKPESGLNRQLLKVFQDTSCSSLNPKCTLADLKALPEFLQIVARKLKSGRYEDKEFRIASYNAYSHPEFSAKVRNINALNKFDNPTGIVAQEGDEILVFVGPTHGEDIALASVSPAGIESSSYPLDKGINKIKISRSGLLYVMYHTDISKPKRPITVHIPVGSGTVNGYFDVTRHTDKDWERMIGKAPHSMFDIVGRYSMMILHTEYLRAYSPDSITKSVQTWDESVKAMWKIMGFDKYPQPHNNRQLGVSVGNGVHMFATWYYCGYSIGDNGSTMKNEVIAPGVLQGNRLWGIGHEIGHCYQHPFNWRSMSESSNNFFAQLILDQVANRINGNERATDMENPCKYLLEDVVKGKPFHDINGWAKWGFAQYSFYLYFHKLGINPEFYPVLFESLRRKPLAKQQYEVSEAHLAWYERVCNVSKTDFTEDFEIFNWFVPIDYKGNQYGEYSFKMTEEMARASKARIAAKRYPKPKFRIAFLHQHGKTVNLWGKNLHGSELNGYWTKYKKNARLSSSVSATRKGSMIVVRNGENAAAFCVTTNGKVVGYYDRQQFDVSSVEWNDTSRVYAIPIQASEPYKLIYQAGKS</sequence>
<organism evidence="2 3">
    <name type="scientific">Akkermansia biwaensis</name>
    <dbReference type="NCBI Taxonomy" id="2946555"/>
    <lineage>
        <taxon>Bacteria</taxon>
        <taxon>Pseudomonadati</taxon>
        <taxon>Verrucomicrobiota</taxon>
        <taxon>Verrucomicrobiia</taxon>
        <taxon>Verrucomicrobiales</taxon>
        <taxon>Akkermansiaceae</taxon>
        <taxon>Akkermansia</taxon>
    </lineage>
</organism>
<dbReference type="Pfam" id="PF13402">
    <property type="entry name" value="Peptidase_M60"/>
    <property type="match status" value="1"/>
</dbReference>
<evidence type="ECO:0000259" key="1">
    <source>
        <dbReference type="PROSITE" id="PS51723"/>
    </source>
</evidence>
<dbReference type="RefSeq" id="WP_215435440.1">
    <property type="nucleotide sequence ID" value="NZ_AP025943.1"/>
</dbReference>